<keyword evidence="1" id="KW-0472">Membrane</keyword>
<protein>
    <submittedName>
        <fullName evidence="2">Uncharacterized protein</fullName>
    </submittedName>
</protein>
<name>A0AAV3X990_9CYAN</name>
<keyword evidence="1" id="KW-1133">Transmembrane helix</keyword>
<feature type="transmembrane region" description="Helical" evidence="1">
    <location>
        <begin position="77"/>
        <end position="95"/>
    </location>
</feature>
<accession>A0AAV3X990</accession>
<dbReference type="EMBL" id="BLAY01000051">
    <property type="protein sequence ID" value="GET38733.1"/>
    <property type="molecule type" value="Genomic_DNA"/>
</dbReference>
<organism evidence="2 3">
    <name type="scientific">Microseira wollei NIES-4236</name>
    <dbReference type="NCBI Taxonomy" id="2530354"/>
    <lineage>
        <taxon>Bacteria</taxon>
        <taxon>Bacillati</taxon>
        <taxon>Cyanobacteriota</taxon>
        <taxon>Cyanophyceae</taxon>
        <taxon>Oscillatoriophycideae</taxon>
        <taxon>Aerosakkonematales</taxon>
        <taxon>Aerosakkonemataceae</taxon>
        <taxon>Microseira</taxon>
    </lineage>
</organism>
<dbReference type="AlphaFoldDB" id="A0AAV3X990"/>
<sequence>MELKAYGHPGITLHRTTGEEASLCDSCTYHEDDTCTFPKRPYAKECTLYQNRALKDLYQKPQQKSSPSIRLWLQRNLIWLVLVGLIVVSFILALMR</sequence>
<keyword evidence="3" id="KW-1185">Reference proteome</keyword>
<dbReference type="Proteomes" id="UP001050975">
    <property type="component" value="Unassembled WGS sequence"/>
</dbReference>
<evidence type="ECO:0000256" key="1">
    <source>
        <dbReference type="SAM" id="Phobius"/>
    </source>
</evidence>
<reference evidence="2" key="1">
    <citation type="submission" date="2019-10" db="EMBL/GenBank/DDBJ databases">
        <title>Draft genome sequece of Microseira wollei NIES-4236.</title>
        <authorList>
            <person name="Yamaguchi H."/>
            <person name="Suzuki S."/>
            <person name="Kawachi M."/>
        </authorList>
    </citation>
    <scope>NUCLEOTIDE SEQUENCE</scope>
    <source>
        <strain evidence="2">NIES-4236</strain>
    </source>
</reference>
<gene>
    <name evidence="2" type="ORF">MiSe_34920</name>
</gene>
<evidence type="ECO:0000313" key="2">
    <source>
        <dbReference type="EMBL" id="GET38733.1"/>
    </source>
</evidence>
<comment type="caution">
    <text evidence="2">The sequence shown here is derived from an EMBL/GenBank/DDBJ whole genome shotgun (WGS) entry which is preliminary data.</text>
</comment>
<evidence type="ECO:0000313" key="3">
    <source>
        <dbReference type="Proteomes" id="UP001050975"/>
    </source>
</evidence>
<proteinExistence type="predicted"/>
<keyword evidence="1" id="KW-0812">Transmembrane</keyword>